<sequence length="79" mass="9046">MENFRILTIMSMVIMIMYPLEVMGDPGPTLHKLGGSKGWNPNQDVNYTAWSAQEHFYVGDWLRKCTPLSFLYSALTICD</sequence>
<organism evidence="1 2">
    <name type="scientific">Bauhinia variegata</name>
    <name type="common">Purple orchid tree</name>
    <name type="synonym">Phanera variegata</name>
    <dbReference type="NCBI Taxonomy" id="167791"/>
    <lineage>
        <taxon>Eukaryota</taxon>
        <taxon>Viridiplantae</taxon>
        <taxon>Streptophyta</taxon>
        <taxon>Embryophyta</taxon>
        <taxon>Tracheophyta</taxon>
        <taxon>Spermatophyta</taxon>
        <taxon>Magnoliopsida</taxon>
        <taxon>eudicotyledons</taxon>
        <taxon>Gunneridae</taxon>
        <taxon>Pentapetalae</taxon>
        <taxon>rosids</taxon>
        <taxon>fabids</taxon>
        <taxon>Fabales</taxon>
        <taxon>Fabaceae</taxon>
        <taxon>Cercidoideae</taxon>
        <taxon>Cercideae</taxon>
        <taxon>Bauhiniinae</taxon>
        <taxon>Bauhinia</taxon>
    </lineage>
</organism>
<keyword evidence="2" id="KW-1185">Reference proteome</keyword>
<evidence type="ECO:0000313" key="1">
    <source>
        <dbReference type="EMBL" id="KAI4352526.1"/>
    </source>
</evidence>
<gene>
    <name evidence="1" type="ORF">L6164_006767</name>
</gene>
<dbReference type="Proteomes" id="UP000828941">
    <property type="component" value="Chromosome 3"/>
</dbReference>
<reference evidence="1 2" key="1">
    <citation type="journal article" date="2022" name="DNA Res.">
        <title>Chromosomal-level genome assembly of the orchid tree Bauhinia variegata (Leguminosae; Cercidoideae) supports the allotetraploid origin hypothesis of Bauhinia.</title>
        <authorList>
            <person name="Zhong Y."/>
            <person name="Chen Y."/>
            <person name="Zheng D."/>
            <person name="Pang J."/>
            <person name="Liu Y."/>
            <person name="Luo S."/>
            <person name="Meng S."/>
            <person name="Qian L."/>
            <person name="Wei D."/>
            <person name="Dai S."/>
            <person name="Zhou R."/>
        </authorList>
    </citation>
    <scope>NUCLEOTIDE SEQUENCE [LARGE SCALE GENOMIC DNA]</scope>
    <source>
        <strain evidence="1">BV-YZ2020</strain>
    </source>
</reference>
<protein>
    <submittedName>
        <fullName evidence="1">Uncharacterized protein</fullName>
    </submittedName>
</protein>
<proteinExistence type="predicted"/>
<dbReference type="EMBL" id="CM039428">
    <property type="protein sequence ID" value="KAI4352526.1"/>
    <property type="molecule type" value="Genomic_DNA"/>
</dbReference>
<comment type="caution">
    <text evidence="1">The sequence shown here is derived from an EMBL/GenBank/DDBJ whole genome shotgun (WGS) entry which is preliminary data.</text>
</comment>
<evidence type="ECO:0000313" key="2">
    <source>
        <dbReference type="Proteomes" id="UP000828941"/>
    </source>
</evidence>
<name>A0ACB9PVG0_BAUVA</name>
<accession>A0ACB9PVG0</accession>